<evidence type="ECO:0000313" key="2">
    <source>
        <dbReference type="Proteomes" id="UP001228581"/>
    </source>
</evidence>
<dbReference type="RefSeq" id="WP_313998689.1">
    <property type="nucleotide sequence ID" value="NZ_JASJOR010000047.1"/>
</dbReference>
<reference evidence="1 2" key="1">
    <citation type="submission" date="2023-05" db="EMBL/GenBank/DDBJ databases">
        <authorList>
            <person name="Zhang X."/>
        </authorList>
    </citation>
    <scope>NUCLEOTIDE SEQUENCE [LARGE SCALE GENOMIC DNA]</scope>
    <source>
        <strain evidence="1 2">DM2B3-1</strain>
    </source>
</reference>
<keyword evidence="2" id="KW-1185">Reference proteome</keyword>
<dbReference type="EMBL" id="JASJOT010000012">
    <property type="protein sequence ID" value="MDJ1495015.1"/>
    <property type="molecule type" value="Genomic_DNA"/>
</dbReference>
<accession>A0ABT7CMN4</accession>
<proteinExistence type="predicted"/>
<dbReference type="Proteomes" id="UP001228581">
    <property type="component" value="Unassembled WGS sequence"/>
</dbReference>
<organism evidence="1 2">
    <name type="scientific">Xanthocytophaga flava</name>
    <dbReference type="NCBI Taxonomy" id="3048013"/>
    <lineage>
        <taxon>Bacteria</taxon>
        <taxon>Pseudomonadati</taxon>
        <taxon>Bacteroidota</taxon>
        <taxon>Cytophagia</taxon>
        <taxon>Cytophagales</taxon>
        <taxon>Rhodocytophagaceae</taxon>
        <taxon>Xanthocytophaga</taxon>
    </lineage>
</organism>
<evidence type="ECO:0000313" key="1">
    <source>
        <dbReference type="EMBL" id="MDJ1495015.1"/>
    </source>
</evidence>
<sequence>MSISLMYFGVSENNGSVHLRKDFEGFVKTNFRLTNFESTNDKNPNQLIIDTDYEVTVNGNIYILDWPIYIDFEESADRDFSFNYHGFSSSKKIITQDGRLIEINYLFEVSAFSFNTGLQKFGLDIMKKFIELSDGYLCVTNIDNTILEKYKDDIHFAIDDSEPGFTFSLYLVNSHALNEIYRSEQELFTFLMSI</sequence>
<gene>
    <name evidence="1" type="ORF">QNI19_18900</name>
</gene>
<protein>
    <submittedName>
        <fullName evidence="1">Uncharacterized protein</fullName>
    </submittedName>
</protein>
<comment type="caution">
    <text evidence="1">The sequence shown here is derived from an EMBL/GenBank/DDBJ whole genome shotgun (WGS) entry which is preliminary data.</text>
</comment>
<name>A0ABT7CMN4_9BACT</name>